<dbReference type="InterPro" id="IPR050904">
    <property type="entry name" value="Adhesion/Biosynth-related"/>
</dbReference>
<sequence>MNGVIHVIDEVLIPPAYQPDIVDFLTSESKAEFFNILVDLVVQVNLTGALQSPGPFTLFAPTDAAFAQIGDFIDVNNATQVTDVLLYHVLSGIVLAEDIDDDSTATTLSGETLSFDKFRRHFHKHIITINDDSQVIFEDNLVTNGVIHVIDEVLIPPAYEPEPEKPYCAYFYHGHCWWY</sequence>
<dbReference type="SMART" id="SM00554">
    <property type="entry name" value="FAS1"/>
    <property type="match status" value="1"/>
</dbReference>
<accession>A0A7S4QFW5</accession>
<feature type="domain" description="FAS1" evidence="1">
    <location>
        <begin position="18"/>
        <end position="154"/>
    </location>
</feature>
<evidence type="ECO:0000259" key="1">
    <source>
        <dbReference type="PROSITE" id="PS50213"/>
    </source>
</evidence>
<dbReference type="SUPFAM" id="SSF82153">
    <property type="entry name" value="FAS1 domain"/>
    <property type="match status" value="1"/>
</dbReference>
<dbReference type="PANTHER" id="PTHR10900:SF77">
    <property type="entry name" value="FI19380P1"/>
    <property type="match status" value="1"/>
</dbReference>
<dbReference type="FunFam" id="2.30.180.10:FF:000032">
    <property type="entry name" value="Fasciclin domain-containing protein, putative"/>
    <property type="match status" value="1"/>
</dbReference>
<dbReference type="Gene3D" id="2.30.180.10">
    <property type="entry name" value="FAS1 domain"/>
    <property type="match status" value="1"/>
</dbReference>
<protein>
    <recommendedName>
        <fullName evidence="1">FAS1 domain-containing protein</fullName>
    </recommendedName>
</protein>
<dbReference type="InterPro" id="IPR000782">
    <property type="entry name" value="FAS1_domain"/>
</dbReference>
<dbReference type="EMBL" id="HBNS01002745">
    <property type="protein sequence ID" value="CAE4582370.1"/>
    <property type="molecule type" value="Transcribed_RNA"/>
</dbReference>
<dbReference type="InterPro" id="IPR036378">
    <property type="entry name" value="FAS1_dom_sf"/>
</dbReference>
<proteinExistence type="predicted"/>
<dbReference type="GO" id="GO:0005615">
    <property type="term" value="C:extracellular space"/>
    <property type="evidence" value="ECO:0007669"/>
    <property type="project" value="TreeGrafter"/>
</dbReference>
<evidence type="ECO:0000313" key="2">
    <source>
        <dbReference type="EMBL" id="CAE4582370.1"/>
    </source>
</evidence>
<dbReference type="AlphaFoldDB" id="A0A7S4QFW5"/>
<feature type="domain" description="FAS1" evidence="1">
    <location>
        <begin position="1"/>
        <end position="12"/>
    </location>
</feature>
<organism evidence="2">
    <name type="scientific">Ditylum brightwellii</name>
    <dbReference type="NCBI Taxonomy" id="49249"/>
    <lineage>
        <taxon>Eukaryota</taxon>
        <taxon>Sar</taxon>
        <taxon>Stramenopiles</taxon>
        <taxon>Ochrophyta</taxon>
        <taxon>Bacillariophyta</taxon>
        <taxon>Mediophyceae</taxon>
        <taxon>Lithodesmiophycidae</taxon>
        <taxon>Lithodesmiales</taxon>
        <taxon>Lithodesmiaceae</taxon>
        <taxon>Ditylum</taxon>
    </lineage>
</organism>
<gene>
    <name evidence="2" type="ORF">DBRI00130_LOCUS2208</name>
</gene>
<dbReference type="Pfam" id="PF02469">
    <property type="entry name" value="Fasciclin"/>
    <property type="match status" value="1"/>
</dbReference>
<name>A0A7S4QFW5_9STRA</name>
<dbReference type="PANTHER" id="PTHR10900">
    <property type="entry name" value="PERIOSTIN-RELATED"/>
    <property type="match status" value="1"/>
</dbReference>
<dbReference type="PROSITE" id="PS50213">
    <property type="entry name" value="FAS1"/>
    <property type="match status" value="2"/>
</dbReference>
<reference evidence="2" key="1">
    <citation type="submission" date="2021-01" db="EMBL/GenBank/DDBJ databases">
        <authorList>
            <person name="Corre E."/>
            <person name="Pelletier E."/>
            <person name="Niang G."/>
            <person name="Scheremetjew M."/>
            <person name="Finn R."/>
            <person name="Kale V."/>
            <person name="Holt S."/>
            <person name="Cochrane G."/>
            <person name="Meng A."/>
            <person name="Brown T."/>
            <person name="Cohen L."/>
        </authorList>
    </citation>
    <scope>NUCLEOTIDE SEQUENCE</scope>
    <source>
        <strain evidence="2">GSO104</strain>
    </source>
</reference>